<evidence type="ECO:0000256" key="2">
    <source>
        <dbReference type="ARBA" id="ARBA00004174"/>
    </source>
</evidence>
<protein>
    <recommendedName>
        <fullName evidence="5">unspecific monooxygenase</fullName>
        <ecNumber evidence="5">1.14.14.1</ecNumber>
    </recommendedName>
</protein>
<evidence type="ECO:0000256" key="4">
    <source>
        <dbReference type="ARBA" id="ARBA00010617"/>
    </source>
</evidence>
<keyword evidence="12 15" id="KW-0503">Monooxygenase</keyword>
<evidence type="ECO:0000256" key="13">
    <source>
        <dbReference type="ARBA" id="ARBA00023136"/>
    </source>
</evidence>
<dbReference type="PANTHER" id="PTHR24300:SF423">
    <property type="entry name" value="CYTOCHROME P450 2C18"/>
    <property type="match status" value="1"/>
</dbReference>
<evidence type="ECO:0000256" key="15">
    <source>
        <dbReference type="RuleBase" id="RU000461"/>
    </source>
</evidence>
<dbReference type="KEGG" id="ccan:109686865"/>
<dbReference type="PROSITE" id="PS00086">
    <property type="entry name" value="CYTOCHROME_P450"/>
    <property type="match status" value="1"/>
</dbReference>
<evidence type="ECO:0000256" key="7">
    <source>
        <dbReference type="ARBA" id="ARBA00022723"/>
    </source>
</evidence>
<dbReference type="InterPro" id="IPR036396">
    <property type="entry name" value="Cyt_P450_sf"/>
</dbReference>
<dbReference type="PRINTS" id="PR00463">
    <property type="entry name" value="EP450I"/>
</dbReference>
<evidence type="ECO:0000256" key="11">
    <source>
        <dbReference type="ARBA" id="ARBA00023004"/>
    </source>
</evidence>
<evidence type="ECO:0000256" key="1">
    <source>
        <dbReference type="ARBA" id="ARBA00001971"/>
    </source>
</evidence>
<evidence type="ECO:0000256" key="12">
    <source>
        <dbReference type="ARBA" id="ARBA00023033"/>
    </source>
</evidence>
<comment type="subcellular location">
    <subcellularLocation>
        <location evidence="3">Endoplasmic reticulum membrane</location>
        <topology evidence="3">Peripheral membrane protein</topology>
    </subcellularLocation>
    <subcellularLocation>
        <location evidence="2">Microsome membrane</location>
        <topology evidence="2">Peripheral membrane protein</topology>
    </subcellularLocation>
</comment>
<dbReference type="GO" id="GO:0006082">
    <property type="term" value="P:organic acid metabolic process"/>
    <property type="evidence" value="ECO:0007669"/>
    <property type="project" value="TreeGrafter"/>
</dbReference>
<feature type="binding site" description="axial binding residue" evidence="14">
    <location>
        <position position="51"/>
    </location>
    <ligand>
        <name>heme</name>
        <dbReference type="ChEBI" id="CHEBI:30413"/>
    </ligand>
    <ligandPart>
        <name>Fe</name>
        <dbReference type="ChEBI" id="CHEBI:18248"/>
    </ligandPart>
</feature>
<reference evidence="16" key="1">
    <citation type="submission" date="2025-08" db="UniProtKB">
        <authorList>
            <consortium name="RefSeq"/>
        </authorList>
    </citation>
    <scope>IDENTIFICATION</scope>
    <source>
        <tissue evidence="16">Leukocyte</tissue>
    </source>
</reference>
<organism evidence="16">
    <name type="scientific">Castor canadensis</name>
    <name type="common">American beaver</name>
    <dbReference type="NCBI Taxonomy" id="51338"/>
    <lineage>
        <taxon>Eukaryota</taxon>
        <taxon>Metazoa</taxon>
        <taxon>Chordata</taxon>
        <taxon>Craniata</taxon>
        <taxon>Vertebrata</taxon>
        <taxon>Euteleostomi</taxon>
        <taxon>Mammalia</taxon>
        <taxon>Eutheria</taxon>
        <taxon>Euarchontoglires</taxon>
        <taxon>Glires</taxon>
        <taxon>Rodentia</taxon>
        <taxon>Castorimorpha</taxon>
        <taxon>Castoridae</taxon>
        <taxon>Castor</taxon>
    </lineage>
</organism>
<dbReference type="PANTHER" id="PTHR24300">
    <property type="entry name" value="CYTOCHROME P450 508A4-RELATED"/>
    <property type="match status" value="1"/>
</dbReference>
<keyword evidence="13" id="KW-0472">Membrane</keyword>
<dbReference type="InterPro" id="IPR050182">
    <property type="entry name" value="Cytochrome_P450_fam2"/>
</dbReference>
<evidence type="ECO:0000256" key="9">
    <source>
        <dbReference type="ARBA" id="ARBA00022848"/>
    </source>
</evidence>
<comment type="similarity">
    <text evidence="4 15">Belongs to the cytochrome P450 family.</text>
</comment>
<keyword evidence="9" id="KW-0492">Microsome</keyword>
<evidence type="ECO:0000256" key="14">
    <source>
        <dbReference type="PIRSR" id="PIRSR602401-1"/>
    </source>
</evidence>
<sequence length="106" mass="11981">MTIITSLTSVLYDDKEFPNPEMFDPGHFLDESGNFKKSDYFVPFSTGKRMCAGEGLARMELFLFLTTILQNFYLKPLVDPENIDTSPVANGFGHVPPSYLLHFLPV</sequence>
<evidence type="ECO:0000313" key="16">
    <source>
        <dbReference type="RefSeq" id="XP_020019988.1"/>
    </source>
</evidence>
<dbReference type="InterPro" id="IPR001128">
    <property type="entry name" value="Cyt_P450"/>
</dbReference>
<name>A0A8B7UK88_CASCN</name>
<dbReference type="GO" id="GO:0005506">
    <property type="term" value="F:iron ion binding"/>
    <property type="evidence" value="ECO:0007669"/>
    <property type="project" value="InterPro"/>
</dbReference>
<dbReference type="GO" id="GO:0016712">
    <property type="term" value="F:oxidoreductase activity, acting on paired donors, with incorporation or reduction of molecular oxygen, reduced flavin or flavoprotein as one donor, and incorporation of one atom of oxygen"/>
    <property type="evidence" value="ECO:0007669"/>
    <property type="project" value="UniProtKB-EC"/>
</dbReference>
<keyword evidence="6 14" id="KW-0349">Heme</keyword>
<dbReference type="GO" id="GO:0005789">
    <property type="term" value="C:endoplasmic reticulum membrane"/>
    <property type="evidence" value="ECO:0007669"/>
    <property type="project" value="UniProtKB-SubCell"/>
</dbReference>
<dbReference type="GO" id="GO:0006805">
    <property type="term" value="P:xenobiotic metabolic process"/>
    <property type="evidence" value="ECO:0007669"/>
    <property type="project" value="TreeGrafter"/>
</dbReference>
<dbReference type="SUPFAM" id="SSF48264">
    <property type="entry name" value="Cytochrome P450"/>
    <property type="match status" value="1"/>
</dbReference>
<keyword evidence="7 14" id="KW-0479">Metal-binding</keyword>
<evidence type="ECO:0000256" key="8">
    <source>
        <dbReference type="ARBA" id="ARBA00022824"/>
    </source>
</evidence>
<dbReference type="RefSeq" id="XP_020019988.1">
    <property type="nucleotide sequence ID" value="XM_020164399.1"/>
</dbReference>
<evidence type="ECO:0000256" key="10">
    <source>
        <dbReference type="ARBA" id="ARBA00023002"/>
    </source>
</evidence>
<dbReference type="Gene3D" id="1.10.630.10">
    <property type="entry name" value="Cytochrome P450"/>
    <property type="match status" value="1"/>
</dbReference>
<proteinExistence type="inferred from homology"/>
<keyword evidence="8" id="KW-0256">Endoplasmic reticulum</keyword>
<dbReference type="InterPro" id="IPR002401">
    <property type="entry name" value="Cyt_P450_E_grp-I"/>
</dbReference>
<keyword evidence="10 15" id="KW-0560">Oxidoreductase</keyword>
<dbReference type="AlphaFoldDB" id="A0A8B7UK88"/>
<dbReference type="InterPro" id="IPR017972">
    <property type="entry name" value="Cyt_P450_CS"/>
</dbReference>
<dbReference type="Pfam" id="PF00067">
    <property type="entry name" value="p450"/>
    <property type="match status" value="1"/>
</dbReference>
<keyword evidence="11 14" id="KW-0408">Iron</keyword>
<dbReference type="OrthoDB" id="2789670at2759"/>
<evidence type="ECO:0000256" key="6">
    <source>
        <dbReference type="ARBA" id="ARBA00022617"/>
    </source>
</evidence>
<evidence type="ECO:0000256" key="5">
    <source>
        <dbReference type="ARBA" id="ARBA00012109"/>
    </source>
</evidence>
<accession>A0A8B7UK88</accession>
<gene>
    <name evidence="16" type="primary">LOC109686865</name>
</gene>
<dbReference type="GO" id="GO:0020037">
    <property type="term" value="F:heme binding"/>
    <property type="evidence" value="ECO:0007669"/>
    <property type="project" value="InterPro"/>
</dbReference>
<comment type="cofactor">
    <cofactor evidence="1 14">
        <name>heme</name>
        <dbReference type="ChEBI" id="CHEBI:30413"/>
    </cofactor>
</comment>
<evidence type="ECO:0000256" key="3">
    <source>
        <dbReference type="ARBA" id="ARBA00004406"/>
    </source>
</evidence>
<dbReference type="EC" id="1.14.14.1" evidence="5"/>